<evidence type="ECO:0000313" key="1">
    <source>
        <dbReference type="EMBL" id="KIW38253.1"/>
    </source>
</evidence>
<dbReference type="HOGENOM" id="CLU_1906755_0_0_1"/>
<name>A0A0D2D4V2_9EURO</name>
<dbReference type="VEuPathDB" id="FungiDB:PV06_09234"/>
<proteinExistence type="predicted"/>
<dbReference type="GeneID" id="27361308"/>
<protein>
    <submittedName>
        <fullName evidence="1">Uncharacterized protein</fullName>
    </submittedName>
</protein>
<dbReference type="AlphaFoldDB" id="A0A0D2D4V2"/>
<sequence>MSKPNMGESEAREQFARGRPEEATIGVTVKSVVHLDLSPLRPPFFSITRKRGQIECSGLDGTCAKGDKVWDFCGECTFLSLMTCDVEGGGGNARVPDDRNTRLGGFPPREYLICPFYKGDRTLTCQLVFWNCT</sequence>
<keyword evidence="2" id="KW-1185">Reference proteome</keyword>
<evidence type="ECO:0000313" key="2">
    <source>
        <dbReference type="Proteomes" id="UP000053342"/>
    </source>
</evidence>
<accession>A0A0D2D4V2</accession>
<gene>
    <name evidence="1" type="ORF">PV06_09234</name>
</gene>
<organism evidence="1 2">
    <name type="scientific">Exophiala oligosperma</name>
    <dbReference type="NCBI Taxonomy" id="215243"/>
    <lineage>
        <taxon>Eukaryota</taxon>
        <taxon>Fungi</taxon>
        <taxon>Dikarya</taxon>
        <taxon>Ascomycota</taxon>
        <taxon>Pezizomycotina</taxon>
        <taxon>Eurotiomycetes</taxon>
        <taxon>Chaetothyriomycetidae</taxon>
        <taxon>Chaetothyriales</taxon>
        <taxon>Herpotrichiellaceae</taxon>
        <taxon>Exophiala</taxon>
    </lineage>
</organism>
<dbReference type="RefSeq" id="XP_016258469.1">
    <property type="nucleotide sequence ID" value="XM_016410662.1"/>
</dbReference>
<dbReference type="EMBL" id="KN847341">
    <property type="protein sequence ID" value="KIW38253.1"/>
    <property type="molecule type" value="Genomic_DNA"/>
</dbReference>
<reference evidence="1 2" key="1">
    <citation type="submission" date="2015-01" db="EMBL/GenBank/DDBJ databases">
        <title>The Genome Sequence of Exophiala oligosperma CBS72588.</title>
        <authorList>
            <consortium name="The Broad Institute Genomics Platform"/>
            <person name="Cuomo C."/>
            <person name="de Hoog S."/>
            <person name="Gorbushina A."/>
            <person name="Stielow B."/>
            <person name="Teixiera M."/>
            <person name="Abouelleil A."/>
            <person name="Chapman S.B."/>
            <person name="Priest M."/>
            <person name="Young S.K."/>
            <person name="Wortman J."/>
            <person name="Nusbaum C."/>
            <person name="Birren B."/>
        </authorList>
    </citation>
    <scope>NUCLEOTIDE SEQUENCE [LARGE SCALE GENOMIC DNA]</scope>
    <source>
        <strain evidence="1 2">CBS 72588</strain>
    </source>
</reference>
<dbReference type="Proteomes" id="UP000053342">
    <property type="component" value="Unassembled WGS sequence"/>
</dbReference>